<dbReference type="AlphaFoldDB" id="A0AAJ0DIL8"/>
<feature type="compositionally biased region" description="Polar residues" evidence="1">
    <location>
        <begin position="70"/>
        <end position="80"/>
    </location>
</feature>
<sequence>MPPEATPHPVTQQDSTTPLISSEQKDTQDGAVDDRDPKAGKWRLFGLGKKKEEKKDMATAATSSGMGSSLHPTQQDTTMRPPSPSKAAGDLRQSSNQPQPIPITSSRNPYPSTANAAASPSRLLSGSPRLHSPASSEIFERSVQEPVQMSDLTHDTEAHIPSHVINEDHIPPALEASAQAITSEELNADEVEIVMSASHQQAASHLEGSSSHADLTQLHSPPMPSLQHVASQDSEHGSSMHHSSILPPGAEEDGASNYGQLDPNDVRRLSFISFADVVQSEHQAPPGSAMHEAGNRDSLHIASLPGSFRDGGRAASPMRSPRSPVSMQSRNLSGGVTTPPPGMSVDAGNPGSPMTPPSELTIETMRQAVRHTASGDLSVGRAGLSPVSDEGLSNASRSRGNSRTLDISIYLEADLDSHVSGDEDAE</sequence>
<feature type="region of interest" description="Disordered" evidence="1">
    <location>
        <begin position="374"/>
        <end position="404"/>
    </location>
</feature>
<feature type="compositionally biased region" description="Polar residues" evidence="1">
    <location>
        <begin position="92"/>
        <end position="115"/>
    </location>
</feature>
<organism evidence="2 3">
    <name type="scientific">Extremus antarcticus</name>
    <dbReference type="NCBI Taxonomy" id="702011"/>
    <lineage>
        <taxon>Eukaryota</taxon>
        <taxon>Fungi</taxon>
        <taxon>Dikarya</taxon>
        <taxon>Ascomycota</taxon>
        <taxon>Pezizomycotina</taxon>
        <taxon>Dothideomycetes</taxon>
        <taxon>Dothideomycetidae</taxon>
        <taxon>Mycosphaerellales</taxon>
        <taxon>Extremaceae</taxon>
        <taxon>Extremus</taxon>
    </lineage>
</organism>
<feature type="compositionally biased region" description="Polar residues" evidence="1">
    <location>
        <begin position="198"/>
        <end position="219"/>
    </location>
</feature>
<evidence type="ECO:0000313" key="3">
    <source>
        <dbReference type="Proteomes" id="UP001271007"/>
    </source>
</evidence>
<dbReference type="PANTHER" id="PTHR42111">
    <property type="entry name" value="YALI0D23727P"/>
    <property type="match status" value="1"/>
</dbReference>
<evidence type="ECO:0000313" key="2">
    <source>
        <dbReference type="EMBL" id="KAK3054657.1"/>
    </source>
</evidence>
<feature type="compositionally biased region" description="Polar residues" evidence="1">
    <location>
        <begin position="9"/>
        <end position="22"/>
    </location>
</feature>
<feature type="region of interest" description="Disordered" evidence="1">
    <location>
        <begin position="1"/>
        <end position="143"/>
    </location>
</feature>
<feature type="compositionally biased region" description="Low complexity" evidence="1">
    <location>
        <begin position="316"/>
        <end position="330"/>
    </location>
</feature>
<evidence type="ECO:0000256" key="1">
    <source>
        <dbReference type="SAM" id="MobiDB-lite"/>
    </source>
</evidence>
<keyword evidence="3" id="KW-1185">Reference proteome</keyword>
<feature type="compositionally biased region" description="Polar residues" evidence="1">
    <location>
        <begin position="391"/>
        <end position="404"/>
    </location>
</feature>
<dbReference type="EMBL" id="JAWDJX010000011">
    <property type="protein sequence ID" value="KAK3054657.1"/>
    <property type="molecule type" value="Genomic_DNA"/>
</dbReference>
<feature type="compositionally biased region" description="Basic and acidic residues" evidence="1">
    <location>
        <begin position="23"/>
        <end position="39"/>
    </location>
</feature>
<proteinExistence type="predicted"/>
<dbReference type="PANTHER" id="PTHR42111:SF1">
    <property type="entry name" value="YALI0D23727P"/>
    <property type="match status" value="1"/>
</dbReference>
<reference evidence="2" key="1">
    <citation type="submission" date="2023-04" db="EMBL/GenBank/DDBJ databases">
        <title>Black Yeasts Isolated from many extreme environments.</title>
        <authorList>
            <person name="Coleine C."/>
            <person name="Stajich J.E."/>
            <person name="Selbmann L."/>
        </authorList>
    </citation>
    <scope>NUCLEOTIDE SEQUENCE</scope>
    <source>
        <strain evidence="2">CCFEE 5312</strain>
    </source>
</reference>
<gene>
    <name evidence="2" type="ORF">LTR09_004386</name>
</gene>
<feature type="compositionally biased region" description="Low complexity" evidence="1">
    <location>
        <begin position="58"/>
        <end position="69"/>
    </location>
</feature>
<feature type="compositionally biased region" description="Low complexity" evidence="1">
    <location>
        <begin position="116"/>
        <end position="133"/>
    </location>
</feature>
<protein>
    <submittedName>
        <fullName evidence="2">Uncharacterized protein</fullName>
    </submittedName>
</protein>
<name>A0AAJ0DIL8_9PEZI</name>
<dbReference type="Proteomes" id="UP001271007">
    <property type="component" value="Unassembled WGS sequence"/>
</dbReference>
<feature type="region of interest" description="Disordered" evidence="1">
    <location>
        <begin position="198"/>
        <end position="262"/>
    </location>
</feature>
<accession>A0AAJ0DIL8</accession>
<feature type="region of interest" description="Disordered" evidence="1">
    <location>
        <begin position="309"/>
        <end position="344"/>
    </location>
</feature>
<comment type="caution">
    <text evidence="2">The sequence shown here is derived from an EMBL/GenBank/DDBJ whole genome shotgun (WGS) entry which is preliminary data.</text>
</comment>